<accession>A0ACB8XW99</accession>
<reference evidence="2" key="1">
    <citation type="journal article" date="2022" name="Mol. Ecol. Resour.">
        <title>The genomes of chicory, endive, great burdock and yacon provide insights into Asteraceae palaeo-polyploidization history and plant inulin production.</title>
        <authorList>
            <person name="Fan W."/>
            <person name="Wang S."/>
            <person name="Wang H."/>
            <person name="Wang A."/>
            <person name="Jiang F."/>
            <person name="Liu H."/>
            <person name="Zhao H."/>
            <person name="Xu D."/>
            <person name="Zhang Y."/>
        </authorList>
    </citation>
    <scope>NUCLEOTIDE SEQUENCE [LARGE SCALE GENOMIC DNA]</scope>
    <source>
        <strain evidence="2">cv. Yunnan</strain>
    </source>
</reference>
<dbReference type="Proteomes" id="UP001056120">
    <property type="component" value="Linkage Group LG29"/>
</dbReference>
<gene>
    <name evidence="1" type="ORF">L1987_85113</name>
</gene>
<reference evidence="1 2" key="2">
    <citation type="journal article" date="2022" name="Mol. Ecol. Resour.">
        <title>The genomes of chicory, endive, great burdock and yacon provide insights into Asteraceae paleo-polyploidization history and plant inulin production.</title>
        <authorList>
            <person name="Fan W."/>
            <person name="Wang S."/>
            <person name="Wang H."/>
            <person name="Wang A."/>
            <person name="Jiang F."/>
            <person name="Liu H."/>
            <person name="Zhao H."/>
            <person name="Xu D."/>
            <person name="Zhang Y."/>
        </authorList>
    </citation>
    <scope>NUCLEOTIDE SEQUENCE [LARGE SCALE GENOMIC DNA]</scope>
    <source>
        <strain evidence="2">cv. Yunnan</strain>
        <tissue evidence="1">Leaves</tissue>
    </source>
</reference>
<comment type="caution">
    <text evidence="1">The sequence shown here is derived from an EMBL/GenBank/DDBJ whole genome shotgun (WGS) entry which is preliminary data.</text>
</comment>
<organism evidence="1 2">
    <name type="scientific">Smallanthus sonchifolius</name>
    <dbReference type="NCBI Taxonomy" id="185202"/>
    <lineage>
        <taxon>Eukaryota</taxon>
        <taxon>Viridiplantae</taxon>
        <taxon>Streptophyta</taxon>
        <taxon>Embryophyta</taxon>
        <taxon>Tracheophyta</taxon>
        <taxon>Spermatophyta</taxon>
        <taxon>Magnoliopsida</taxon>
        <taxon>eudicotyledons</taxon>
        <taxon>Gunneridae</taxon>
        <taxon>Pentapetalae</taxon>
        <taxon>asterids</taxon>
        <taxon>campanulids</taxon>
        <taxon>Asterales</taxon>
        <taxon>Asteraceae</taxon>
        <taxon>Asteroideae</taxon>
        <taxon>Heliantheae alliance</taxon>
        <taxon>Millerieae</taxon>
        <taxon>Smallanthus</taxon>
    </lineage>
</organism>
<name>A0ACB8XW99_9ASTR</name>
<evidence type="ECO:0000313" key="1">
    <source>
        <dbReference type="EMBL" id="KAI3675523.1"/>
    </source>
</evidence>
<protein>
    <submittedName>
        <fullName evidence="1">Uncharacterized protein</fullName>
    </submittedName>
</protein>
<sequence length="960" mass="109740">MASFVTKEAISTAIIDGTKTMFKLVFSRFWTLSKHEDNIIELREQSAKLTEKKMSVEGDVTLAKMEEKIPKPQVTEWLTKAYRAEDAVRPLLEMPDTMMQPYRQCWKVAKKLDLVKELNSTHFETVAPERNPPIKAVVEIAMPTLVGQGAASDMKRLLEILNMDGIRRIAVWGKGCIGKTTLIMKLNNELYFSSPNSFDIVIWVQVSRSSDLSKIQSQIAKRIHLKVEADDNPNSIASRILQRLRLRRKILLILDDVWEKIDLDAVGIPSRDPCCKVLLTTRSLEVCRCMAVDFSFQLSLMNDEDAWKLFAENVGPVVHLDEIEPIARNMAASCHGLPSAIKALGNSMRGILLIELWQNANCSWRCSSPLFNNIEQEVYQRLALSYISLRNKVLKQCFLYCSLYPESFSINVAELIKCWVSDGLITENQTVEETFDYGLALIERLKNLCLLDRDASEGTVKLHIIFRDLAIRLSHREELFGFHSQPSSPSYQMPNKSAKRVSFIRCKIINLPLFPVSWQLTVLLLQDNPIKKIPDEFFHNLKYLRVLNLSKTRITYLPSSFLCLSELRALFLRDCSIKVLPSLESLGKLLVLDLSGTRIKALPQGLGSLHSLRELDLSCTHFLESIIAGSISGLSSLEILNTSCSAFNWNRRAADQRKTLDELLRLDRLSVLQIRLDSVECLKSASSWLKKLTRFDIQISPWSHDSKLYVAKRNEKRLVLRGVNLLQEDFKYLLHMTSSLDMLACVGMSQRHWLSLKSLISLNLSHCDVITHLISNEKSSSEMFPNLRHLVLDHLQNLKTIVEETTPRGKFLTNLITIQVLDCPMLKGAVSYAMFRHVKNLEEIKVSGCENMFCIIDSGEHEESLLNLKVLEMNNMVNLTSICDGTSFCPALQRIEVSCCPELRKLSLSFSNLCSLKEIRGDIKWWDNLIWEDDDDAKNMFLQYFQAYPMENCPRKRKYQ</sequence>
<evidence type="ECO:0000313" key="2">
    <source>
        <dbReference type="Proteomes" id="UP001056120"/>
    </source>
</evidence>
<dbReference type="EMBL" id="CM042046">
    <property type="protein sequence ID" value="KAI3675523.1"/>
    <property type="molecule type" value="Genomic_DNA"/>
</dbReference>
<keyword evidence="2" id="KW-1185">Reference proteome</keyword>
<proteinExistence type="predicted"/>